<organism evidence="1 2">
    <name type="scientific">Theileria annulata</name>
    <dbReference type="NCBI Taxonomy" id="5874"/>
    <lineage>
        <taxon>Eukaryota</taxon>
        <taxon>Sar</taxon>
        <taxon>Alveolata</taxon>
        <taxon>Apicomplexa</taxon>
        <taxon>Aconoidasida</taxon>
        <taxon>Piroplasmida</taxon>
        <taxon>Theileriidae</taxon>
        <taxon>Theileria</taxon>
    </lineage>
</organism>
<sequence length="193" mass="21873">MVYLRTLRNSELMYIFKTLTYGNSLNYENLLTCDNLLNLFNNIYNINYTHEEINFTINYLKELSNSHVTPVTVTGPTATTNNFTTSNIGTKGKGANSMGMKCTSGPSTVTEGLDFITFSNSINNILKINSLEILLKNIFDNISNNKNYITIDDIINFTLKCNIKLSEDSKLKLTSRFSTNINFNQFIQIIINT</sequence>
<evidence type="ECO:0000313" key="2">
    <source>
        <dbReference type="Proteomes" id="UP000001950"/>
    </source>
</evidence>
<dbReference type="VEuPathDB" id="PiroplasmaDB:TA20255"/>
<dbReference type="InterPro" id="IPR011992">
    <property type="entry name" value="EF-hand-dom_pair"/>
</dbReference>
<reference evidence="1 2" key="1">
    <citation type="journal article" date="2005" name="Science">
        <title>Genome of the host-cell transforming parasite Theileria annulata compared with T. parva.</title>
        <authorList>
            <person name="Pain A."/>
            <person name="Renauld H."/>
            <person name="Berriman M."/>
            <person name="Murphy L."/>
            <person name="Yeats C.A."/>
            <person name="Weir W."/>
            <person name="Kerhornou A."/>
            <person name="Aslett M."/>
            <person name="Bishop R."/>
            <person name="Bouchier C."/>
            <person name="Cochet M."/>
            <person name="Coulson R.M.R."/>
            <person name="Cronin A."/>
            <person name="de Villiers E.P."/>
            <person name="Fraser A."/>
            <person name="Fosker N."/>
            <person name="Gardner M."/>
            <person name="Goble A."/>
            <person name="Griffiths-Jones S."/>
            <person name="Harris D.E."/>
            <person name="Katzer F."/>
            <person name="Larke N."/>
            <person name="Lord A."/>
            <person name="Maser P."/>
            <person name="McKellar S."/>
            <person name="Mooney P."/>
            <person name="Morton F."/>
            <person name="Nene V."/>
            <person name="O'Neil S."/>
            <person name="Price C."/>
            <person name="Quail M.A."/>
            <person name="Rabbinowitsch E."/>
            <person name="Rawlings N.D."/>
            <person name="Rutter S."/>
            <person name="Saunders D."/>
            <person name="Seeger K."/>
            <person name="Shah T."/>
            <person name="Squares R."/>
            <person name="Squares S."/>
            <person name="Tivey A."/>
            <person name="Walker A.R."/>
            <person name="Woodward J."/>
            <person name="Dobbelaere D.A.E."/>
            <person name="Langsley G."/>
            <person name="Rajandream M.A."/>
            <person name="McKeever D."/>
            <person name="Shiels B."/>
            <person name="Tait A."/>
            <person name="Barrell B.G."/>
            <person name="Hall N."/>
        </authorList>
    </citation>
    <scope>NUCLEOTIDE SEQUENCE [LARGE SCALE GENOMIC DNA]</scope>
    <source>
        <strain evidence="2">Ankara</strain>
    </source>
</reference>
<dbReference type="GeneID" id="3864242"/>
<dbReference type="EMBL" id="CR940347">
    <property type="protein sequence ID" value="CAI73533.1"/>
    <property type="molecule type" value="Genomic_DNA"/>
</dbReference>
<gene>
    <name evidence="1" type="ORF">TA20255</name>
</gene>
<proteinExistence type="predicted"/>
<protein>
    <submittedName>
        <fullName evidence="1">Uncharacterized protein</fullName>
    </submittedName>
</protein>
<dbReference type="InParanoid" id="Q4UHA6"/>
<name>Q4UHA6_THEAN</name>
<keyword evidence="2" id="KW-1185">Reference proteome</keyword>
<dbReference type="Proteomes" id="UP000001950">
    <property type="component" value="Chromosome 1"/>
</dbReference>
<dbReference type="SUPFAM" id="SSF47473">
    <property type="entry name" value="EF-hand"/>
    <property type="match status" value="1"/>
</dbReference>
<accession>Q4UHA6</accession>
<dbReference type="eggNOG" id="ENOG502TN66">
    <property type="taxonomic scope" value="Eukaryota"/>
</dbReference>
<dbReference type="RefSeq" id="XP_954210.1">
    <property type="nucleotide sequence ID" value="XM_949117.1"/>
</dbReference>
<dbReference type="AlphaFoldDB" id="Q4UHA6"/>
<evidence type="ECO:0000313" key="1">
    <source>
        <dbReference type="EMBL" id="CAI73533.1"/>
    </source>
</evidence>
<dbReference type="KEGG" id="tan:TA20255"/>